<dbReference type="Pfam" id="PF13531">
    <property type="entry name" value="SBP_bac_11"/>
    <property type="match status" value="1"/>
</dbReference>
<dbReference type="Proteomes" id="UP001165136">
    <property type="component" value="Unassembled WGS sequence"/>
</dbReference>
<dbReference type="SMART" id="SM00327">
    <property type="entry name" value="VWA"/>
    <property type="match status" value="1"/>
</dbReference>
<evidence type="ECO:0000313" key="2">
    <source>
        <dbReference type="EMBL" id="GLY69363.1"/>
    </source>
</evidence>
<feature type="domain" description="VWFA" evidence="1">
    <location>
        <begin position="341"/>
        <end position="534"/>
    </location>
</feature>
<dbReference type="RefSeq" id="WP_285488959.1">
    <property type="nucleotide sequence ID" value="NZ_BSTI01000016.1"/>
</dbReference>
<reference evidence="2" key="1">
    <citation type="submission" date="2023-03" db="EMBL/GenBank/DDBJ databases">
        <title>Amycolatopsis taiwanensis NBRC 103393.</title>
        <authorList>
            <person name="Ichikawa N."/>
            <person name="Sato H."/>
            <person name="Tonouchi N."/>
        </authorList>
    </citation>
    <scope>NUCLEOTIDE SEQUENCE</scope>
    <source>
        <strain evidence="2">NBRC 103393</strain>
    </source>
</reference>
<evidence type="ECO:0000313" key="3">
    <source>
        <dbReference type="Proteomes" id="UP001165136"/>
    </source>
</evidence>
<dbReference type="SUPFAM" id="SSF53300">
    <property type="entry name" value="vWA-like"/>
    <property type="match status" value="1"/>
</dbReference>
<name>A0A9W6R502_9PSEU</name>
<gene>
    <name evidence="2" type="ORF">Atai01_59820</name>
</gene>
<comment type="caution">
    <text evidence="2">The sequence shown here is derived from an EMBL/GenBank/DDBJ whole genome shotgun (WGS) entry which is preliminary data.</text>
</comment>
<evidence type="ECO:0000259" key="1">
    <source>
        <dbReference type="PROSITE" id="PS50234"/>
    </source>
</evidence>
<protein>
    <recommendedName>
        <fullName evidence="1">VWFA domain-containing protein</fullName>
    </recommendedName>
</protein>
<organism evidence="2 3">
    <name type="scientific">Amycolatopsis taiwanensis</name>
    <dbReference type="NCBI Taxonomy" id="342230"/>
    <lineage>
        <taxon>Bacteria</taxon>
        <taxon>Bacillati</taxon>
        <taxon>Actinomycetota</taxon>
        <taxon>Actinomycetes</taxon>
        <taxon>Pseudonocardiales</taxon>
        <taxon>Pseudonocardiaceae</taxon>
        <taxon>Amycolatopsis</taxon>
    </lineage>
</organism>
<keyword evidence="3" id="KW-1185">Reference proteome</keyword>
<proteinExistence type="predicted"/>
<dbReference type="SUPFAM" id="SSF53850">
    <property type="entry name" value="Periplasmic binding protein-like II"/>
    <property type="match status" value="1"/>
</dbReference>
<dbReference type="InterPro" id="IPR002035">
    <property type="entry name" value="VWF_A"/>
</dbReference>
<accession>A0A9W6R502</accession>
<dbReference type="Pfam" id="PF00092">
    <property type="entry name" value="VWA"/>
    <property type="match status" value="1"/>
</dbReference>
<dbReference type="InterPro" id="IPR036465">
    <property type="entry name" value="vWFA_dom_sf"/>
</dbReference>
<dbReference type="AlphaFoldDB" id="A0A9W6R502"/>
<sequence length="542" mass="56881">MPFLVAGVMVVTAVAVLFTVVRGANGPAGCHEPTDVRVVAAPEIAEAVREVGRSISAADECYRFRVDARDPGAIEGSVSSTFGNARPDVWIPESSLRLRRALAAGAGDLPASGSSVANSAVVFAVTEQAAAPLGWPGRTPSWADVLNAGEITLGMPDPARDPVGVSALLGVQQSISSSNLATAYAATLRRLSPNTLPAVEDLYSRLPGAGSSKAPVDAFPTSENSLLQYNMRNSAAGRQERLVAVYPPKPIPSLDYPFTILSGPGTAQREGAGKLLSALLGPDGQTALGETGFRGPDGRALRNPSPDERVSVLPQAVTRMPGDGDLDTLLNQWAKVNQSSRARVLIDVSGSMNALVPKSGGKTRLQLSLDAAARGLNLFKPTSEVSVWTFSTNLHGDKDYREIVPMSEVGKQLTNGSMDRIRAIRATPNGGTGLYDSVLAAYQRAREEWEPGKLNLVIVLTDGHNDDPHGITRGDLLTQLSALADRSRPVEIIGIGLGPDVDRGELTAITDVTGGKTFITPDPAKISDVFYSALAALSDPGQ</sequence>
<dbReference type="Gene3D" id="3.40.50.410">
    <property type="entry name" value="von Willebrand factor, type A domain"/>
    <property type="match status" value="1"/>
</dbReference>
<dbReference type="PROSITE" id="PS50234">
    <property type="entry name" value="VWFA"/>
    <property type="match status" value="1"/>
</dbReference>
<dbReference type="EMBL" id="BSTI01000016">
    <property type="protein sequence ID" value="GLY69363.1"/>
    <property type="molecule type" value="Genomic_DNA"/>
</dbReference>